<dbReference type="EMBL" id="PGFH01000001">
    <property type="protein sequence ID" value="PJJ82460.1"/>
    <property type="molecule type" value="Genomic_DNA"/>
</dbReference>
<evidence type="ECO:0000313" key="4">
    <source>
        <dbReference type="Proteomes" id="UP000231742"/>
    </source>
</evidence>
<dbReference type="Proteomes" id="UP000231742">
    <property type="component" value="Unassembled WGS sequence"/>
</dbReference>
<feature type="region of interest" description="Disordered" evidence="1">
    <location>
        <begin position="1"/>
        <end position="27"/>
    </location>
</feature>
<gene>
    <name evidence="3" type="ORF">CLV85_1661</name>
</gene>
<keyword evidence="4" id="KW-1185">Reference proteome</keyword>
<dbReference type="Pfam" id="PF11303">
    <property type="entry name" value="DUF3105"/>
    <property type="match status" value="1"/>
</dbReference>
<proteinExistence type="predicted"/>
<evidence type="ECO:0000313" key="3">
    <source>
        <dbReference type="EMBL" id="PJJ82460.1"/>
    </source>
</evidence>
<reference evidence="3 4" key="1">
    <citation type="submission" date="2017-11" db="EMBL/GenBank/DDBJ databases">
        <title>Genomic Encyclopedia of Archaeal and Bacterial Type Strains, Phase II (KMG-II): From Individual Species to Whole Genera.</title>
        <authorList>
            <person name="Goeker M."/>
        </authorList>
    </citation>
    <scope>NUCLEOTIDE SEQUENCE [LARGE SCALE GENOMIC DNA]</scope>
    <source>
        <strain evidence="3 4">DSM 16400</strain>
    </source>
</reference>
<evidence type="ECO:0000256" key="2">
    <source>
        <dbReference type="SAM" id="Phobius"/>
    </source>
</evidence>
<dbReference type="AlphaFoldDB" id="A0A2M9D9W9"/>
<feature type="transmembrane region" description="Helical" evidence="2">
    <location>
        <begin position="47"/>
        <end position="69"/>
    </location>
</feature>
<sequence>MPPRDSQSSANSSAGKDLTVKQQRDARRAEKVAAMKKKHAAEKRHRMIGIVLGIVAAVGALALVIVLVVTNGTPRTSPEAIEIEGLQNYPNITAGHVTGAVEYEQSPPVGGEHAAVWLNCGVYTEPVPNENAVHALEHGAVWVTYNPELVSGDELEELQGTVPSTYSVLSPVVDLQSPVVISAWANQVELDGVDDPRMQDFVDKFWQGGDAPEIGASCSGGIDGGGRIA</sequence>
<feature type="compositionally biased region" description="Polar residues" evidence="1">
    <location>
        <begin position="1"/>
        <end position="14"/>
    </location>
</feature>
<evidence type="ECO:0000256" key="1">
    <source>
        <dbReference type="SAM" id="MobiDB-lite"/>
    </source>
</evidence>
<organism evidence="3 4">
    <name type="scientific">Salinibacterium amurskyense</name>
    <dbReference type="NCBI Taxonomy" id="205941"/>
    <lineage>
        <taxon>Bacteria</taxon>
        <taxon>Bacillati</taxon>
        <taxon>Actinomycetota</taxon>
        <taxon>Actinomycetes</taxon>
        <taxon>Micrococcales</taxon>
        <taxon>Microbacteriaceae</taxon>
        <taxon>Salinibacterium</taxon>
    </lineage>
</organism>
<dbReference type="OrthoDB" id="164831at2"/>
<protein>
    <submittedName>
        <fullName evidence="3">Uncharacterized protein DUF3105</fullName>
    </submittedName>
</protein>
<accession>A0A2M9D9W9</accession>
<keyword evidence="2" id="KW-0812">Transmembrane</keyword>
<keyword evidence="2" id="KW-1133">Transmembrane helix</keyword>
<name>A0A2M9D9W9_9MICO</name>
<keyword evidence="2" id="KW-0472">Membrane</keyword>
<dbReference type="InterPro" id="IPR021454">
    <property type="entry name" value="DUF3105"/>
</dbReference>
<feature type="compositionally biased region" description="Basic and acidic residues" evidence="1">
    <location>
        <begin position="18"/>
        <end position="27"/>
    </location>
</feature>
<comment type="caution">
    <text evidence="3">The sequence shown here is derived from an EMBL/GenBank/DDBJ whole genome shotgun (WGS) entry which is preliminary data.</text>
</comment>